<evidence type="ECO:0000256" key="1">
    <source>
        <dbReference type="ARBA" id="ARBA00004370"/>
    </source>
</evidence>
<dbReference type="Gene3D" id="2.40.160.50">
    <property type="entry name" value="membrane protein fhac: a member of the omp85/tpsb transporter family"/>
    <property type="match status" value="1"/>
</dbReference>
<keyword evidence="4" id="KW-0732">Signal</keyword>
<evidence type="ECO:0000313" key="10">
    <source>
        <dbReference type="EMBL" id="OGF12849.1"/>
    </source>
</evidence>
<dbReference type="GO" id="GO:0071709">
    <property type="term" value="P:membrane assembly"/>
    <property type="evidence" value="ECO:0007669"/>
    <property type="project" value="InterPro"/>
</dbReference>
<evidence type="ECO:0000256" key="4">
    <source>
        <dbReference type="ARBA" id="ARBA00022729"/>
    </source>
</evidence>
<proteinExistence type="predicted"/>
<dbReference type="InterPro" id="IPR034746">
    <property type="entry name" value="POTRA"/>
</dbReference>
<feature type="domain" description="POTRA" evidence="9">
    <location>
        <begin position="87"/>
        <end position="163"/>
    </location>
</feature>
<evidence type="ECO:0000259" key="9">
    <source>
        <dbReference type="PROSITE" id="PS51779"/>
    </source>
</evidence>
<reference evidence="10 11" key="1">
    <citation type="journal article" date="2016" name="Nat. Commun.">
        <title>Thousands of microbial genomes shed light on interconnected biogeochemical processes in an aquifer system.</title>
        <authorList>
            <person name="Anantharaman K."/>
            <person name="Brown C.T."/>
            <person name="Hug L.A."/>
            <person name="Sharon I."/>
            <person name="Castelle C.J."/>
            <person name="Probst A.J."/>
            <person name="Thomas B.C."/>
            <person name="Singh A."/>
            <person name="Wilkins M.J."/>
            <person name="Karaoz U."/>
            <person name="Brodie E.L."/>
            <person name="Williams K.H."/>
            <person name="Hubbard S.S."/>
            <person name="Banfield J.F."/>
        </authorList>
    </citation>
    <scope>NUCLEOTIDE SEQUENCE [LARGE SCALE GENOMIC DNA]</scope>
</reference>
<keyword evidence="5" id="KW-0677">Repeat</keyword>
<gene>
    <name evidence="10" type="ORF">A2024_01600</name>
</gene>
<dbReference type="PIRSF" id="PIRSF006076">
    <property type="entry name" value="OM_assembly_OMP85"/>
    <property type="match status" value="1"/>
</dbReference>
<dbReference type="Pfam" id="PF07244">
    <property type="entry name" value="POTRA"/>
    <property type="match status" value="5"/>
</dbReference>
<organism evidence="10 11">
    <name type="scientific">Candidatus Edwardsbacteria bacterium GWF2_54_11</name>
    <dbReference type="NCBI Taxonomy" id="1817851"/>
    <lineage>
        <taxon>Bacteria</taxon>
        <taxon>Candidatus Edwardsiibacteriota</taxon>
    </lineage>
</organism>
<dbReference type="InterPro" id="IPR010827">
    <property type="entry name" value="BamA/TamA_POTRA"/>
</dbReference>
<dbReference type="PANTHER" id="PTHR12815">
    <property type="entry name" value="SORTING AND ASSEMBLY MACHINERY SAMM50 PROTEIN FAMILY MEMBER"/>
    <property type="match status" value="1"/>
</dbReference>
<dbReference type="InterPro" id="IPR039910">
    <property type="entry name" value="D15-like"/>
</dbReference>
<name>A0A1F5REI8_9BACT</name>
<comment type="subcellular location">
    <subcellularLocation>
        <location evidence="1">Membrane</location>
    </subcellularLocation>
</comment>
<feature type="domain" description="POTRA" evidence="9">
    <location>
        <begin position="15"/>
        <end position="86"/>
    </location>
</feature>
<keyword evidence="7" id="KW-0998">Cell outer membrane</keyword>
<evidence type="ECO:0000256" key="3">
    <source>
        <dbReference type="ARBA" id="ARBA00022692"/>
    </source>
</evidence>
<dbReference type="EMBL" id="MFFM01000029">
    <property type="protein sequence ID" value="OGF12849.1"/>
    <property type="molecule type" value="Genomic_DNA"/>
</dbReference>
<dbReference type="NCBIfam" id="TIGR03303">
    <property type="entry name" value="OM_YaeT"/>
    <property type="match status" value="1"/>
</dbReference>
<keyword evidence="6" id="KW-0472">Membrane</keyword>
<feature type="domain" description="POTRA" evidence="9">
    <location>
        <begin position="341"/>
        <end position="414"/>
    </location>
</feature>
<dbReference type="PROSITE" id="PS51779">
    <property type="entry name" value="POTRA"/>
    <property type="match status" value="4"/>
</dbReference>
<dbReference type="Proteomes" id="UP000177230">
    <property type="component" value="Unassembled WGS sequence"/>
</dbReference>
<evidence type="ECO:0000256" key="2">
    <source>
        <dbReference type="ARBA" id="ARBA00022452"/>
    </source>
</evidence>
<dbReference type="InterPro" id="IPR000184">
    <property type="entry name" value="Bac_surfAg_D15"/>
</dbReference>
<protein>
    <recommendedName>
        <fullName evidence="8">Outer membrane protein assembly factor BamA</fullName>
    </recommendedName>
</protein>
<dbReference type="Gene3D" id="3.10.20.310">
    <property type="entry name" value="membrane protein fhac"/>
    <property type="match status" value="5"/>
</dbReference>
<keyword evidence="2" id="KW-1134">Transmembrane beta strand</keyword>
<evidence type="ECO:0000256" key="6">
    <source>
        <dbReference type="ARBA" id="ARBA00023136"/>
    </source>
</evidence>
<evidence type="ECO:0000256" key="5">
    <source>
        <dbReference type="ARBA" id="ARBA00022737"/>
    </source>
</evidence>
<dbReference type="GO" id="GO:0009279">
    <property type="term" value="C:cell outer membrane"/>
    <property type="evidence" value="ECO:0007669"/>
    <property type="project" value="UniProtKB-UniRule"/>
</dbReference>
<sequence length="743" mass="84152">MVISLLVQTLPANAVIIADLRVEGVERIDPEVVLNASGILPGDQLNDNNISEAVKKIYQLGYFTEVAVAKDSTESGYLLVFSVTEKAIVERIEFLGNKKIKSDQLEEKIALKPGSFLDPQYLAQSKDTIRALYMEKGYFNAQVEDTLIESGSRYAVRFKIEEGKKIRVKKILVSGNQALSDGAVIKAMKTKPRGWTLVWKVIPWFRSGSFNQDTLTQDLDRVTRLYKNHGHLEIAARQDSLSYNRKMDRVDIHLEVAEGPEFKIGRVEFSGNDKIDTKRLHRMTELKPEKIFRIDDADKTLENLFSIYTEEGYIYCHIEPFQDLRDSTVDITYNIIENKPAYVNKVIISGNTKTREKVIRRVLTVKPGELFRRSKVMRSQREIFTLGYFEDVQLNYQPADTLGNIDLIFDVKEKTVGQFQIGTTYGATDGLAGFVQIGVPNFLGRGQQVNLKTEFSNKKFNVDLGFTEPWLFDTPTSVGVNVYHTQYTYSEYTQKKTGGSLSLGRPIPWLDYTRGYWSYSLERINITDMSESFAQAMSTQAFPSISSSTSFTLVRDSRDRPFNASRGTRTVGLAKYAGGILGGRIDYQKYLLEYRHYRPLFWKLVGMARAKTGVVDGYSSPSTVPAYERFRIGGSGDDGVRGYPDQSINRATYGGRIMLISNLEVKYSFNQSVYLLAFADAGNTWTQYDQIHPSVLYKGAGLGVRAEVPMLGVLGLDWGWGFDWDKNVQSDKWQLHFQLGTSF</sequence>
<accession>A0A1F5REI8</accession>
<evidence type="ECO:0000256" key="7">
    <source>
        <dbReference type="ARBA" id="ARBA00023237"/>
    </source>
</evidence>
<keyword evidence="3" id="KW-0812">Transmembrane</keyword>
<dbReference type="InterPro" id="IPR023707">
    <property type="entry name" value="OM_assembly_BamA"/>
</dbReference>
<evidence type="ECO:0000256" key="8">
    <source>
        <dbReference type="NCBIfam" id="TIGR03303"/>
    </source>
</evidence>
<comment type="caution">
    <text evidence="10">The sequence shown here is derived from an EMBL/GenBank/DDBJ whole genome shotgun (WGS) entry which is preliminary data.</text>
</comment>
<dbReference type="PANTHER" id="PTHR12815:SF47">
    <property type="entry name" value="TRANSLOCATION AND ASSEMBLY MODULE SUBUNIT TAMA"/>
    <property type="match status" value="1"/>
</dbReference>
<feature type="domain" description="POTRA" evidence="9">
    <location>
        <begin position="166"/>
        <end position="259"/>
    </location>
</feature>
<dbReference type="Pfam" id="PF01103">
    <property type="entry name" value="Omp85"/>
    <property type="match status" value="1"/>
</dbReference>
<dbReference type="AlphaFoldDB" id="A0A1F5REI8"/>
<evidence type="ECO:0000313" key="11">
    <source>
        <dbReference type="Proteomes" id="UP000177230"/>
    </source>
</evidence>